<dbReference type="SMART" id="SM00388">
    <property type="entry name" value="HisKA"/>
    <property type="match status" value="1"/>
</dbReference>
<dbReference type="InterPro" id="IPR003594">
    <property type="entry name" value="HATPase_dom"/>
</dbReference>
<dbReference type="CDD" id="cd00082">
    <property type="entry name" value="HisKA"/>
    <property type="match status" value="1"/>
</dbReference>
<evidence type="ECO:0000256" key="5">
    <source>
        <dbReference type="ARBA" id="ARBA00022777"/>
    </source>
</evidence>
<dbReference type="InterPro" id="IPR004358">
    <property type="entry name" value="Sig_transdc_His_kin-like_C"/>
</dbReference>
<evidence type="ECO:0000259" key="7">
    <source>
        <dbReference type="PROSITE" id="PS50109"/>
    </source>
</evidence>
<dbReference type="Pfam" id="PF02518">
    <property type="entry name" value="HATPase_c"/>
    <property type="match status" value="1"/>
</dbReference>
<comment type="catalytic activity">
    <reaction evidence="1">
        <text>ATP + protein L-histidine = ADP + protein N-phospho-L-histidine.</text>
        <dbReference type="EC" id="2.7.13.3"/>
    </reaction>
</comment>
<accession>A0ABS5LPV0</accession>
<dbReference type="PROSITE" id="PS50110">
    <property type="entry name" value="RESPONSE_REGULATORY"/>
    <property type="match status" value="1"/>
</dbReference>
<dbReference type="SUPFAM" id="SSF55874">
    <property type="entry name" value="ATPase domain of HSP90 chaperone/DNA topoisomerase II/histidine kinase"/>
    <property type="match status" value="1"/>
</dbReference>
<dbReference type="Gene3D" id="3.30.565.10">
    <property type="entry name" value="Histidine kinase-like ATPase, C-terminal domain"/>
    <property type="match status" value="1"/>
</dbReference>
<evidence type="ECO:0000256" key="2">
    <source>
        <dbReference type="ARBA" id="ARBA00012438"/>
    </source>
</evidence>
<reference evidence="9 10" key="1">
    <citation type="submission" date="2020-03" db="EMBL/GenBank/DDBJ databases">
        <title>The role of nitrogen metabolism on polyethylene biodegradation.</title>
        <authorList>
            <person name="Peixoto J."/>
            <person name="Vizzotto C.S."/>
            <person name="Ramos A."/>
            <person name="Alves G."/>
            <person name="Steindorff A."/>
            <person name="Kruger R."/>
        </authorList>
    </citation>
    <scope>NUCLEOTIDE SEQUENCE [LARGE SCALE GENOMIC DNA]</scope>
    <source>
        <strain evidence="9 10">PE63</strain>
    </source>
</reference>
<keyword evidence="5 9" id="KW-0418">Kinase</keyword>
<dbReference type="InterPro" id="IPR036097">
    <property type="entry name" value="HisK_dim/P_sf"/>
</dbReference>
<dbReference type="InterPro" id="IPR003018">
    <property type="entry name" value="GAF"/>
</dbReference>
<dbReference type="Pfam" id="PF01590">
    <property type="entry name" value="GAF"/>
    <property type="match status" value="1"/>
</dbReference>
<dbReference type="Pfam" id="PF00512">
    <property type="entry name" value="HisKA"/>
    <property type="match status" value="1"/>
</dbReference>
<organism evidence="9 10">
    <name type="scientific">Comamonas brasiliensis</name>
    <dbReference type="NCBI Taxonomy" id="1812482"/>
    <lineage>
        <taxon>Bacteria</taxon>
        <taxon>Pseudomonadati</taxon>
        <taxon>Pseudomonadota</taxon>
        <taxon>Betaproteobacteria</taxon>
        <taxon>Burkholderiales</taxon>
        <taxon>Comamonadaceae</taxon>
        <taxon>Comamonas</taxon>
    </lineage>
</organism>
<dbReference type="Gene3D" id="3.30.450.20">
    <property type="entry name" value="PAS domain"/>
    <property type="match status" value="1"/>
</dbReference>
<dbReference type="Gene3D" id="3.40.50.2300">
    <property type="match status" value="1"/>
</dbReference>
<evidence type="ECO:0000256" key="6">
    <source>
        <dbReference type="PROSITE-ProRule" id="PRU00169"/>
    </source>
</evidence>
<dbReference type="Gene3D" id="3.30.450.40">
    <property type="match status" value="1"/>
</dbReference>
<dbReference type="SMART" id="SM00065">
    <property type="entry name" value="GAF"/>
    <property type="match status" value="1"/>
</dbReference>
<dbReference type="InterPro" id="IPR005467">
    <property type="entry name" value="His_kinase_dom"/>
</dbReference>
<evidence type="ECO:0000313" key="9">
    <source>
        <dbReference type="EMBL" id="MBS3018523.1"/>
    </source>
</evidence>
<sequence length="719" mass="78807">MTSQAEIDKLRQRLAQAELAVAELQEVRRSEAKYRALFESLDAGFTILEAIRDARGTLVDLVYREMNNAFVQQTGIAPPAGTRVKEVAPDIEDQWLSFYDQVSKTGVAGTKESFNTDLKKWFRTSACRIGSEGSSLLGIVIEDVTQRNLKEQKLRESEERQTLLLRLSDALKPLDAPSDVQKVALELLVQHFGLVRAAYYDVDIDQDSMFLVASVETDADKWPEQLKISDYAPDIAEAYLAGKTYVVHDSESDPRLTPEGRTAIRSLGVRRLASIPVFKRGKLLAVICVHGREAREWLDQEIRLLEEVADRTRSSAARAHAEAELRKALAEKESARAALEQDHEIKDRFLAVLSHELRNPLASISNSALALGSVKLDPSNRSKAIDIICRQAKAMQILLDDLLDISRLRHGKLELNRQRVSLQAFIDAAVEATQPLISVHRHTCQVVIPQEHVWVDGDPLRLSQALANLLTNAAKYTPAGGHITVTGRIYDDFIDIEVADDGIGMEPSKVDGMFEMFAQGPVGPGKAGEYGLGIGLALARDILALHNGRIAGFSDGPGMGSRFVVTLPRLVQTEAAAPPMNFPQNAARGNRPHVLLVDDNTDMTWSSQLLLTDCEVQCAQTAAEGLELAQLRLPEVAVLDLGLPDKSGLDLARAIRALPGGDDVLIIAATGWGRGLDRERTHAAGFDAHLVKPINIEVLRGLIQSHAPKNRKPTGSDSG</sequence>
<dbReference type="RefSeq" id="WP_211456380.1">
    <property type="nucleotide sequence ID" value="NZ_JAANES010000001.1"/>
</dbReference>
<dbReference type="PROSITE" id="PS50109">
    <property type="entry name" value="HIS_KIN"/>
    <property type="match status" value="1"/>
</dbReference>
<dbReference type="PRINTS" id="PR00344">
    <property type="entry name" value="BCTRLSENSOR"/>
</dbReference>
<feature type="modified residue" description="4-aspartylphosphate" evidence="6">
    <location>
        <position position="640"/>
    </location>
</feature>
<dbReference type="InterPro" id="IPR001789">
    <property type="entry name" value="Sig_transdc_resp-reg_receiver"/>
</dbReference>
<dbReference type="SMART" id="SM00387">
    <property type="entry name" value="HATPase_c"/>
    <property type="match status" value="1"/>
</dbReference>
<protein>
    <recommendedName>
        <fullName evidence="2">histidine kinase</fullName>
        <ecNumber evidence="2">2.7.13.3</ecNumber>
    </recommendedName>
</protein>
<dbReference type="InterPro" id="IPR003661">
    <property type="entry name" value="HisK_dim/P_dom"/>
</dbReference>
<dbReference type="InterPro" id="IPR011006">
    <property type="entry name" value="CheY-like_superfamily"/>
</dbReference>
<feature type="domain" description="Response regulatory" evidence="8">
    <location>
        <begin position="593"/>
        <end position="707"/>
    </location>
</feature>
<dbReference type="Pfam" id="PF00072">
    <property type="entry name" value="Response_reg"/>
    <property type="match status" value="1"/>
</dbReference>
<evidence type="ECO:0000256" key="4">
    <source>
        <dbReference type="ARBA" id="ARBA00022679"/>
    </source>
</evidence>
<dbReference type="SUPFAM" id="SSF47384">
    <property type="entry name" value="Homodimeric domain of signal transducing histidine kinase"/>
    <property type="match status" value="1"/>
</dbReference>
<dbReference type="SMART" id="SM00448">
    <property type="entry name" value="REC"/>
    <property type="match status" value="1"/>
</dbReference>
<dbReference type="EMBL" id="JAANES010000001">
    <property type="protein sequence ID" value="MBS3018523.1"/>
    <property type="molecule type" value="Genomic_DNA"/>
</dbReference>
<feature type="domain" description="Histidine kinase" evidence="7">
    <location>
        <begin position="352"/>
        <end position="571"/>
    </location>
</feature>
<evidence type="ECO:0000259" key="8">
    <source>
        <dbReference type="PROSITE" id="PS50110"/>
    </source>
</evidence>
<dbReference type="EC" id="2.7.13.3" evidence="2"/>
<dbReference type="Proteomes" id="UP001647436">
    <property type="component" value="Unassembled WGS sequence"/>
</dbReference>
<evidence type="ECO:0000313" key="10">
    <source>
        <dbReference type="Proteomes" id="UP001647436"/>
    </source>
</evidence>
<proteinExistence type="predicted"/>
<dbReference type="PANTHER" id="PTHR43547">
    <property type="entry name" value="TWO-COMPONENT HISTIDINE KINASE"/>
    <property type="match status" value="1"/>
</dbReference>
<evidence type="ECO:0000256" key="3">
    <source>
        <dbReference type="ARBA" id="ARBA00022553"/>
    </source>
</evidence>
<dbReference type="SUPFAM" id="SSF52172">
    <property type="entry name" value="CheY-like"/>
    <property type="match status" value="1"/>
</dbReference>
<dbReference type="SUPFAM" id="SSF55781">
    <property type="entry name" value="GAF domain-like"/>
    <property type="match status" value="1"/>
</dbReference>
<keyword evidence="4 9" id="KW-0808">Transferase</keyword>
<dbReference type="InterPro" id="IPR036890">
    <property type="entry name" value="HATPase_C_sf"/>
</dbReference>
<dbReference type="InterPro" id="IPR029016">
    <property type="entry name" value="GAF-like_dom_sf"/>
</dbReference>
<comment type="caution">
    <text evidence="9">The sequence shown here is derived from an EMBL/GenBank/DDBJ whole genome shotgun (WGS) entry which is preliminary data.</text>
</comment>
<dbReference type="Gene3D" id="1.10.287.130">
    <property type="match status" value="1"/>
</dbReference>
<keyword evidence="3 6" id="KW-0597">Phosphoprotein</keyword>
<gene>
    <name evidence="9" type="primary">rcsC_4</name>
    <name evidence="9" type="ORF">DJFAAGMI_01255</name>
</gene>
<dbReference type="PANTHER" id="PTHR43547:SF2">
    <property type="entry name" value="HYBRID SIGNAL TRANSDUCTION HISTIDINE KINASE C"/>
    <property type="match status" value="1"/>
</dbReference>
<evidence type="ECO:0000256" key="1">
    <source>
        <dbReference type="ARBA" id="ARBA00000085"/>
    </source>
</evidence>
<name>A0ABS5LPV0_9BURK</name>
<keyword evidence="10" id="KW-1185">Reference proteome</keyword>
<dbReference type="GO" id="GO:0004673">
    <property type="term" value="F:protein histidine kinase activity"/>
    <property type="evidence" value="ECO:0007669"/>
    <property type="project" value="UniProtKB-EC"/>
</dbReference>